<feature type="compositionally biased region" description="Polar residues" evidence="1">
    <location>
        <begin position="458"/>
        <end position="469"/>
    </location>
</feature>
<sequence length="827" mass="93083">MYWAGNLIFGLVIGIQPNSENNALTPNYQRRQIGQKIEGTSSTSDQHLLRLFYPRVVLWVFLRHFTLQLTDFPWSLIPFHRNVAMAFELDPLDDIFAEDTAKNAAARVGGKFQPKAKQKPSRKGSAATSVSSLQPVPTTDVIEHESSVILKTNKHSEHCFHRDDQKNSISVTLSSQNIVTIDRANTTAGLVSDSDVFMPDGNCSWQSNFDKSGENGDILLGLESLDDFLPHATADMETIADGSTPSEAASADVPCTKNAGLPIPVISSIDASTCPQQSAVQDPLTGGEPIISISYDGDHMDNRVVETEEMDIMDTQVLSDLATSFGRCSRKFQPKPKIQMQNKIHEASTINADGLESASCLQDSQSIPSEINFGDKCSNPAFSQDDILDLSAVGFTHAIPSESMAELIVDEDPIDLMETSQLNPGFIRDHPEFVPKMPAELSHARTRKSKARTPIPSPEQQNASTSGQENEAGRSLRPRKNKRNLFQLVDEFDDEFHVDGEFPAECPSSSVAGEDNISDKKFQVENESQRKKVKRNSVKPISDKEKPAGKQKKPNETLDQAAKLKPKKFSHSTLKRRRVDKVLLETPEDEIDFQKVPLRDLILLAEHKEQLQKKEATTGVPSTNQSNGNPSENYNEDEPFASERDGDYDREQESQRVEESNIYFNYQTYMDRTPRVRWSKQDTELFYEAIQQFGTDLSMIQQLFPGRTRNQVKLKYKKEERQHPMRLREALTNRAKDHSHFEKVIEHLQQIAAEEKQNSNKDDSIDLTGNEDAEEGSHEANEEELKVEREGGENEYTAQEFTEIQSPVKSCDSEDDYYLWSQYKSDI</sequence>
<name>A0A8S0RX66_OLEEU</name>
<dbReference type="PANTHER" id="PTHR22929:SF0">
    <property type="entry name" value="TRANSCRIPTION FACTOR TFIIIB COMPONENT B'' HOMOLOG"/>
    <property type="match status" value="1"/>
</dbReference>
<dbReference type="Proteomes" id="UP000594638">
    <property type="component" value="Unassembled WGS sequence"/>
</dbReference>
<feature type="compositionally biased region" description="Basic and acidic residues" evidence="1">
    <location>
        <begin position="517"/>
        <end position="530"/>
    </location>
</feature>
<feature type="region of interest" description="Disordered" evidence="1">
    <location>
        <begin position="500"/>
        <end position="571"/>
    </location>
</feature>
<dbReference type="GO" id="GO:0070898">
    <property type="term" value="P:RNA polymerase III preinitiation complex assembly"/>
    <property type="evidence" value="ECO:0007669"/>
    <property type="project" value="TreeGrafter"/>
</dbReference>
<dbReference type="FunFam" id="1.10.10.60:FF:000483">
    <property type="entry name" value="Predicted protein"/>
    <property type="match status" value="1"/>
</dbReference>
<dbReference type="InterPro" id="IPR001005">
    <property type="entry name" value="SANT/Myb"/>
</dbReference>
<keyword evidence="4" id="KW-1185">Reference proteome</keyword>
<evidence type="ECO:0000259" key="2">
    <source>
        <dbReference type="PROSITE" id="PS51293"/>
    </source>
</evidence>
<dbReference type="OrthoDB" id="272624at2759"/>
<comment type="caution">
    <text evidence="3">The sequence shown here is derived from an EMBL/GenBank/DDBJ whole genome shotgun (WGS) entry which is preliminary data.</text>
</comment>
<gene>
    <name evidence="3" type="ORF">OLEA9_A000014</name>
</gene>
<dbReference type="SMART" id="SM00717">
    <property type="entry name" value="SANT"/>
    <property type="match status" value="1"/>
</dbReference>
<dbReference type="Gene3D" id="1.10.10.60">
    <property type="entry name" value="Homeodomain-like"/>
    <property type="match status" value="1"/>
</dbReference>
<feature type="compositionally biased region" description="Basic and acidic residues" evidence="1">
    <location>
        <begin position="641"/>
        <end position="657"/>
    </location>
</feature>
<dbReference type="PROSITE" id="PS51293">
    <property type="entry name" value="SANT"/>
    <property type="match status" value="1"/>
</dbReference>
<evidence type="ECO:0000313" key="3">
    <source>
        <dbReference type="EMBL" id="CAA2984738.1"/>
    </source>
</evidence>
<dbReference type="GO" id="GO:0000126">
    <property type="term" value="C:transcription factor TFIIIB complex"/>
    <property type="evidence" value="ECO:0007669"/>
    <property type="project" value="TreeGrafter"/>
</dbReference>
<dbReference type="InterPro" id="IPR009057">
    <property type="entry name" value="Homeodomain-like_sf"/>
</dbReference>
<dbReference type="Pfam" id="PF15963">
    <property type="entry name" value="Myb_DNA-bind_7"/>
    <property type="match status" value="1"/>
</dbReference>
<dbReference type="SUPFAM" id="SSF46689">
    <property type="entry name" value="Homeodomain-like"/>
    <property type="match status" value="1"/>
</dbReference>
<dbReference type="InterPro" id="IPR039467">
    <property type="entry name" value="TFIIIB_B''_Myb"/>
</dbReference>
<feature type="compositionally biased region" description="Polar residues" evidence="1">
    <location>
        <begin position="619"/>
        <end position="633"/>
    </location>
</feature>
<dbReference type="CDD" id="cd00167">
    <property type="entry name" value="SANT"/>
    <property type="match status" value="1"/>
</dbReference>
<dbReference type="InterPro" id="IPR017884">
    <property type="entry name" value="SANT_dom"/>
</dbReference>
<evidence type="ECO:0000313" key="4">
    <source>
        <dbReference type="Proteomes" id="UP000594638"/>
    </source>
</evidence>
<feature type="compositionally biased region" description="Basic and acidic residues" evidence="1">
    <location>
        <begin position="754"/>
        <end position="764"/>
    </location>
</feature>
<dbReference type="AlphaFoldDB" id="A0A8S0RX66"/>
<feature type="region of interest" description="Disordered" evidence="1">
    <location>
        <begin position="440"/>
        <end position="479"/>
    </location>
</feature>
<feature type="compositionally biased region" description="Polar residues" evidence="1">
    <location>
        <begin position="796"/>
        <end position="808"/>
    </location>
</feature>
<dbReference type="GO" id="GO:0001156">
    <property type="term" value="F:TFIIIC-class transcription factor complex binding"/>
    <property type="evidence" value="ECO:0007669"/>
    <property type="project" value="TreeGrafter"/>
</dbReference>
<dbReference type="Gramene" id="OE9A000014T8">
    <property type="protein sequence ID" value="OE9A000014C8"/>
    <property type="gene ID" value="OE9A000014"/>
</dbReference>
<feature type="region of interest" description="Disordered" evidence="1">
    <location>
        <begin position="754"/>
        <end position="810"/>
    </location>
</feature>
<reference evidence="3 4" key="1">
    <citation type="submission" date="2019-12" db="EMBL/GenBank/DDBJ databases">
        <authorList>
            <person name="Alioto T."/>
            <person name="Alioto T."/>
            <person name="Gomez Garrido J."/>
        </authorList>
    </citation>
    <scope>NUCLEOTIDE SEQUENCE [LARGE SCALE GENOMIC DNA]</scope>
</reference>
<feature type="domain" description="SANT" evidence="2">
    <location>
        <begin position="677"/>
        <end position="721"/>
    </location>
</feature>
<feature type="region of interest" description="Disordered" evidence="1">
    <location>
        <begin position="612"/>
        <end position="657"/>
    </location>
</feature>
<dbReference type="EMBL" id="CACTIH010003776">
    <property type="protein sequence ID" value="CAA2984738.1"/>
    <property type="molecule type" value="Genomic_DNA"/>
</dbReference>
<organism evidence="3 4">
    <name type="scientific">Olea europaea subsp. europaea</name>
    <dbReference type="NCBI Taxonomy" id="158383"/>
    <lineage>
        <taxon>Eukaryota</taxon>
        <taxon>Viridiplantae</taxon>
        <taxon>Streptophyta</taxon>
        <taxon>Embryophyta</taxon>
        <taxon>Tracheophyta</taxon>
        <taxon>Spermatophyta</taxon>
        <taxon>Magnoliopsida</taxon>
        <taxon>eudicotyledons</taxon>
        <taxon>Gunneridae</taxon>
        <taxon>Pentapetalae</taxon>
        <taxon>asterids</taxon>
        <taxon>lamiids</taxon>
        <taxon>Lamiales</taxon>
        <taxon>Oleaceae</taxon>
        <taxon>Oleeae</taxon>
        <taxon>Olea</taxon>
    </lineage>
</organism>
<evidence type="ECO:0000256" key="1">
    <source>
        <dbReference type="SAM" id="MobiDB-lite"/>
    </source>
</evidence>
<protein>
    <submittedName>
        <fullName evidence="3">Transcription factor TFIIIB component B -like isoform X4</fullName>
    </submittedName>
</protein>
<accession>A0A8S0RX66</accession>
<feature type="region of interest" description="Disordered" evidence="1">
    <location>
        <begin position="107"/>
        <end position="134"/>
    </location>
</feature>
<feature type="compositionally biased region" description="Basic and acidic residues" evidence="1">
    <location>
        <begin position="541"/>
        <end position="556"/>
    </location>
</feature>
<feature type="compositionally biased region" description="Basic and acidic residues" evidence="1">
    <location>
        <begin position="775"/>
        <end position="792"/>
    </location>
</feature>
<dbReference type="PANTHER" id="PTHR22929">
    <property type="entry name" value="RNA POLYMERASE III TRANSCRIPTION INITIATION FACTOR B"/>
    <property type="match status" value="1"/>
</dbReference>
<proteinExistence type="predicted"/>